<organism evidence="2 3">
    <name type="scientific">Asterophora parasitica</name>
    <dbReference type="NCBI Taxonomy" id="117018"/>
    <lineage>
        <taxon>Eukaryota</taxon>
        <taxon>Fungi</taxon>
        <taxon>Dikarya</taxon>
        <taxon>Basidiomycota</taxon>
        <taxon>Agaricomycotina</taxon>
        <taxon>Agaricomycetes</taxon>
        <taxon>Agaricomycetidae</taxon>
        <taxon>Agaricales</taxon>
        <taxon>Tricholomatineae</taxon>
        <taxon>Lyophyllaceae</taxon>
        <taxon>Asterophora</taxon>
    </lineage>
</organism>
<proteinExistence type="predicted"/>
<accession>A0A9P7K992</accession>
<evidence type="ECO:0000313" key="2">
    <source>
        <dbReference type="EMBL" id="KAG5640904.1"/>
    </source>
</evidence>
<keyword evidence="3" id="KW-1185">Reference proteome</keyword>
<protein>
    <recommendedName>
        <fullName evidence="4">F-box domain-containing protein</fullName>
    </recommendedName>
</protein>
<evidence type="ECO:0008006" key="4">
    <source>
        <dbReference type="Google" id="ProtNLM"/>
    </source>
</evidence>
<reference evidence="2" key="2">
    <citation type="submission" date="2021-10" db="EMBL/GenBank/DDBJ databases">
        <title>Phylogenomics reveals ancestral predisposition of the termite-cultivated fungus Termitomyces towards a domesticated lifestyle.</title>
        <authorList>
            <person name="Auxier B."/>
            <person name="Grum-Grzhimaylo A."/>
            <person name="Cardenas M.E."/>
            <person name="Lodge J.D."/>
            <person name="Laessoe T."/>
            <person name="Pedersen O."/>
            <person name="Smith M.E."/>
            <person name="Kuyper T.W."/>
            <person name="Franco-Molano E.A."/>
            <person name="Baroni T.J."/>
            <person name="Aanen D.K."/>
        </authorList>
    </citation>
    <scope>NUCLEOTIDE SEQUENCE</scope>
    <source>
        <strain evidence="2">AP01</strain>
        <tissue evidence="2">Mycelium</tissue>
    </source>
</reference>
<feature type="compositionally biased region" description="Basic residues" evidence="1">
    <location>
        <begin position="1"/>
        <end position="12"/>
    </location>
</feature>
<feature type="region of interest" description="Disordered" evidence="1">
    <location>
        <begin position="1"/>
        <end position="22"/>
    </location>
</feature>
<dbReference type="AlphaFoldDB" id="A0A9P7K992"/>
<sequence>MKALWKKRRPHRPNATLPPSAPPPHLPPEVIFEIIAQLHCYNRKQLAHTLASLALVSSAFRGPAQATLFHSIRIDICKAQRSRTKSLFMALLSNPSLNRLVQKLEIGVYASPKDAESIRFHMFPRSLRMHTLRLCAEELERRHRGGARWYKLPQALQRELCAMMQCSTTRILNLHDIRGIPTNVISTCAQLRELKVSGFTYFLPGPAADNAASQHATTRTELGYLEKLTLRHWYVTPIGTLVRALCDKTSSALSLQGLRTFSTDIHNDAQLEDCRTVLGISGHAIDELELNVYNRMSNCKLYWIAVEPPGKLVAITASLGSLENLHNVRSLELRPSSLEVFLSLFPILESFPSVHRFQKIVVHMKLWDWARTQRDVGVWEHVDELLLRERTLRRVSVVVAIHDEDMGNFIVEKVSLILGASGLLCVQAGYG</sequence>
<evidence type="ECO:0000256" key="1">
    <source>
        <dbReference type="SAM" id="MobiDB-lite"/>
    </source>
</evidence>
<dbReference type="Proteomes" id="UP000775547">
    <property type="component" value="Unassembled WGS sequence"/>
</dbReference>
<dbReference type="EMBL" id="JABCKV010000452">
    <property type="protein sequence ID" value="KAG5640904.1"/>
    <property type="molecule type" value="Genomic_DNA"/>
</dbReference>
<comment type="caution">
    <text evidence="2">The sequence shown here is derived from an EMBL/GenBank/DDBJ whole genome shotgun (WGS) entry which is preliminary data.</text>
</comment>
<gene>
    <name evidence="2" type="ORF">DXG03_006678</name>
</gene>
<evidence type="ECO:0000313" key="3">
    <source>
        <dbReference type="Proteomes" id="UP000775547"/>
    </source>
</evidence>
<name>A0A9P7K992_9AGAR</name>
<reference evidence="2" key="1">
    <citation type="submission" date="2020-07" db="EMBL/GenBank/DDBJ databases">
        <authorList>
            <person name="Nieuwenhuis M."/>
            <person name="Van De Peppel L.J.J."/>
        </authorList>
    </citation>
    <scope>NUCLEOTIDE SEQUENCE</scope>
    <source>
        <strain evidence="2">AP01</strain>
        <tissue evidence="2">Mycelium</tissue>
    </source>
</reference>